<feature type="coiled-coil region" evidence="2">
    <location>
        <begin position="3"/>
        <end position="37"/>
    </location>
</feature>
<dbReference type="PANTHER" id="PTHR45956">
    <property type="entry name" value="RUN AND FYVE DOMAIN-CONTAINING PROTEIN 2-LIKE PROTEIN"/>
    <property type="match status" value="1"/>
</dbReference>
<evidence type="ECO:0000256" key="2">
    <source>
        <dbReference type="SAM" id="Coils"/>
    </source>
</evidence>
<reference evidence="4" key="1">
    <citation type="journal article" date="2016" name="Nature">
        <title>Genome evolution in the allotetraploid frog Xenopus laevis.</title>
        <authorList>
            <person name="Session A.M."/>
            <person name="Uno Y."/>
            <person name="Kwon T."/>
            <person name="Chapman J.A."/>
            <person name="Toyoda A."/>
            <person name="Takahashi S."/>
            <person name="Fukui A."/>
            <person name="Hikosaka A."/>
            <person name="Suzuki A."/>
            <person name="Kondo M."/>
            <person name="van Heeringen S.J."/>
            <person name="Quigley I."/>
            <person name="Heinz S."/>
            <person name="Ogino H."/>
            <person name="Ochi H."/>
            <person name="Hellsten U."/>
            <person name="Lyons J.B."/>
            <person name="Simakov O."/>
            <person name="Putnam N."/>
            <person name="Stites J."/>
            <person name="Kuroki Y."/>
            <person name="Tanaka T."/>
            <person name="Michiue T."/>
            <person name="Watanabe M."/>
            <person name="Bogdanovic O."/>
            <person name="Lister R."/>
            <person name="Georgiou G."/>
            <person name="Paranjpe S.S."/>
            <person name="van Kruijsbergen I."/>
            <person name="Shu S."/>
            <person name="Carlson J."/>
            <person name="Kinoshita T."/>
            <person name="Ohta Y."/>
            <person name="Mawaribuchi S."/>
            <person name="Jenkins J."/>
            <person name="Grimwood J."/>
            <person name="Schmutz J."/>
            <person name="Mitros T."/>
            <person name="Mozaffari S.V."/>
            <person name="Suzuki Y."/>
            <person name="Haramoto Y."/>
            <person name="Yamamoto T.S."/>
            <person name="Takagi C."/>
            <person name="Heald R."/>
            <person name="Miller K."/>
            <person name="Haudenschild C."/>
            <person name="Kitzman J."/>
            <person name="Nakayama T."/>
            <person name="Izutsu Y."/>
            <person name="Robert J."/>
            <person name="Fortriede J."/>
            <person name="Burns K."/>
            <person name="Lotay V."/>
            <person name="Karimi K."/>
            <person name="Yasuoka Y."/>
            <person name="Dichmann D.S."/>
            <person name="Flajnik M.F."/>
            <person name="Houston D.W."/>
            <person name="Shendure J."/>
            <person name="DuPasquier L."/>
            <person name="Vize P.D."/>
            <person name="Zorn A.M."/>
            <person name="Ito M."/>
            <person name="Marcotte E.M."/>
            <person name="Wallingford J.B."/>
            <person name="Ito Y."/>
            <person name="Asashima M."/>
            <person name="Ueno N."/>
            <person name="Matsuda Y."/>
            <person name="Veenstra G.J."/>
            <person name="Fujiyama A."/>
            <person name="Harland R.M."/>
            <person name="Taira M."/>
            <person name="Rokhsar D.S."/>
        </authorList>
    </citation>
    <scope>NUCLEOTIDE SEQUENCE [LARGE SCALE GENOMIC DNA]</scope>
    <source>
        <strain evidence="4">J</strain>
    </source>
</reference>
<dbReference type="EMBL" id="CM004470">
    <property type="protein sequence ID" value="OCT88489.1"/>
    <property type="molecule type" value="Genomic_DNA"/>
</dbReference>
<feature type="non-terminal residue" evidence="3">
    <location>
        <position position="1"/>
    </location>
</feature>
<dbReference type="GO" id="GO:0015031">
    <property type="term" value="P:protein transport"/>
    <property type="evidence" value="ECO:0007669"/>
    <property type="project" value="TreeGrafter"/>
</dbReference>
<dbReference type="GO" id="GO:0030100">
    <property type="term" value="P:regulation of endocytosis"/>
    <property type="evidence" value="ECO:0007669"/>
    <property type="project" value="TreeGrafter"/>
</dbReference>
<organism evidence="3 4">
    <name type="scientific">Xenopus laevis</name>
    <name type="common">African clawed frog</name>
    <dbReference type="NCBI Taxonomy" id="8355"/>
    <lineage>
        <taxon>Eukaryota</taxon>
        <taxon>Metazoa</taxon>
        <taxon>Chordata</taxon>
        <taxon>Craniata</taxon>
        <taxon>Vertebrata</taxon>
        <taxon>Euteleostomi</taxon>
        <taxon>Amphibia</taxon>
        <taxon>Batrachia</taxon>
        <taxon>Anura</taxon>
        <taxon>Pipoidea</taxon>
        <taxon>Pipidae</taxon>
        <taxon>Xenopodinae</taxon>
        <taxon>Xenopus</taxon>
        <taxon>Xenopus</taxon>
    </lineage>
</organism>
<name>A0A974HSC9_XENLA</name>
<protein>
    <submittedName>
        <fullName evidence="3">Uncharacterized protein</fullName>
    </submittedName>
</protein>
<proteinExistence type="predicted"/>
<evidence type="ECO:0000256" key="1">
    <source>
        <dbReference type="ARBA" id="ARBA00023054"/>
    </source>
</evidence>
<dbReference type="Proteomes" id="UP000694892">
    <property type="component" value="Chromosome 3L"/>
</dbReference>
<accession>A0A974HSC9</accession>
<dbReference type="InterPro" id="IPR047335">
    <property type="entry name" value="RUFY1-3"/>
</dbReference>
<keyword evidence="1 2" id="KW-0175">Coiled coil</keyword>
<evidence type="ECO:0000313" key="4">
    <source>
        <dbReference type="Proteomes" id="UP000694892"/>
    </source>
</evidence>
<evidence type="ECO:0000313" key="3">
    <source>
        <dbReference type="EMBL" id="OCT88489.1"/>
    </source>
</evidence>
<sequence>CTVGDLQAKIDSLEKTNSKLTEELLAAKDRIVSLQEEHNNMVHESTVIRVKSERSLEVNSQDTKVELDTYKQSRQGLDEMYNEIWKQLKVEKQTRQ</sequence>
<feature type="non-terminal residue" evidence="3">
    <location>
        <position position="96"/>
    </location>
</feature>
<dbReference type="AlphaFoldDB" id="A0A974HSC9"/>
<gene>
    <name evidence="3" type="ORF">XELAEV_180171178mg</name>
</gene>
<dbReference type="GO" id="GO:0005737">
    <property type="term" value="C:cytoplasm"/>
    <property type="evidence" value="ECO:0007669"/>
    <property type="project" value="TreeGrafter"/>
</dbReference>
<dbReference type="PANTHER" id="PTHR45956:SF4">
    <property type="entry name" value="RUN AND FYVE DOMAIN-CONTAINING PROTEIN 1"/>
    <property type="match status" value="1"/>
</dbReference>
<dbReference type="Gene3D" id="1.20.5.170">
    <property type="match status" value="1"/>
</dbReference>